<proteinExistence type="predicted"/>
<dbReference type="Proteomes" id="UP000546806">
    <property type="component" value="Unassembled WGS sequence"/>
</dbReference>
<dbReference type="Proteomes" id="UP000029844">
    <property type="component" value="Unassembled WGS sequence"/>
</dbReference>
<name>A0A099W7W0_9LIST</name>
<dbReference type="EMBL" id="JNFA01000024">
    <property type="protein sequence ID" value="KGL40488.1"/>
    <property type="molecule type" value="Genomic_DNA"/>
</dbReference>
<reference evidence="2 4" key="2">
    <citation type="submission" date="2020-03" db="EMBL/GenBank/DDBJ databases">
        <title>Soil Listeria distribution.</title>
        <authorList>
            <person name="Liao J."/>
            <person name="Wiedmann M."/>
        </authorList>
    </citation>
    <scope>NUCLEOTIDE SEQUENCE [LARGE SCALE GENOMIC DNA]</scope>
    <source>
        <strain evidence="2 4">FSL L7-0435</strain>
    </source>
</reference>
<reference evidence="1 3" key="1">
    <citation type="submission" date="2014-05" db="EMBL/GenBank/DDBJ databases">
        <title>Novel Listeriaceae from food processing environments.</title>
        <authorList>
            <person name="den Bakker H.C."/>
        </authorList>
    </citation>
    <scope>NUCLEOTIDE SEQUENCE [LARGE SCALE GENOMIC DNA]</scope>
    <source>
        <strain evidence="1 3">FSL A5-0281</strain>
    </source>
</reference>
<organism evidence="1 3">
    <name type="scientific">Listeria booriae</name>
    <dbReference type="NCBI Taxonomy" id="1552123"/>
    <lineage>
        <taxon>Bacteria</taxon>
        <taxon>Bacillati</taxon>
        <taxon>Bacillota</taxon>
        <taxon>Bacilli</taxon>
        <taxon>Bacillales</taxon>
        <taxon>Listeriaceae</taxon>
        <taxon>Listeria</taxon>
    </lineage>
</organism>
<dbReference type="AlphaFoldDB" id="A0A099W7W0"/>
<protein>
    <submittedName>
        <fullName evidence="1">Uncharacterized protein</fullName>
    </submittedName>
</protein>
<keyword evidence="3" id="KW-1185">Reference proteome</keyword>
<dbReference type="GeneID" id="58717967"/>
<evidence type="ECO:0000313" key="3">
    <source>
        <dbReference type="Proteomes" id="UP000029844"/>
    </source>
</evidence>
<sequence length="86" mass="10417">MESYTIEQDFDQFCLARIEGICEADSNHEAFQEKSKCYYQMRDQLEELWNPEIIAYLDALEKYQVEAFLYIYRIAFKEGLHFLQNQ</sequence>
<dbReference type="STRING" id="1552123.EP57_11400"/>
<evidence type="ECO:0000313" key="4">
    <source>
        <dbReference type="Proteomes" id="UP000546806"/>
    </source>
</evidence>
<dbReference type="RefSeq" id="WP_036086735.1">
    <property type="nucleotide sequence ID" value="NZ_JAARVC010000001.1"/>
</dbReference>
<dbReference type="OrthoDB" id="2362160at2"/>
<evidence type="ECO:0000313" key="1">
    <source>
        <dbReference type="EMBL" id="KGL40488.1"/>
    </source>
</evidence>
<dbReference type="EMBL" id="JAARWW010000012">
    <property type="protein sequence ID" value="MBC2005478.1"/>
    <property type="molecule type" value="Genomic_DNA"/>
</dbReference>
<comment type="caution">
    <text evidence="1">The sequence shown here is derived from an EMBL/GenBank/DDBJ whole genome shotgun (WGS) entry which is preliminary data.</text>
</comment>
<evidence type="ECO:0000313" key="2">
    <source>
        <dbReference type="EMBL" id="MBC2005478.1"/>
    </source>
</evidence>
<dbReference type="eggNOG" id="ENOG503421H">
    <property type="taxonomic scope" value="Bacteria"/>
</dbReference>
<accession>A0A099W7W0</accession>
<gene>
    <name evidence="1" type="ORF">EP57_11400</name>
    <name evidence="2" type="ORF">HCA78_17020</name>
</gene>